<dbReference type="GO" id="GO:0030154">
    <property type="term" value="P:cell differentiation"/>
    <property type="evidence" value="ECO:0007669"/>
    <property type="project" value="UniProtKB-KW"/>
</dbReference>
<evidence type="ECO:0000313" key="12">
    <source>
        <dbReference type="Proteomes" id="UP000786811"/>
    </source>
</evidence>
<dbReference type="Pfam" id="PF23278">
    <property type="entry name" value="Piwi_N"/>
    <property type="match status" value="1"/>
</dbReference>
<dbReference type="PROSITE" id="PS50822">
    <property type="entry name" value="PIWI"/>
    <property type="match status" value="1"/>
</dbReference>
<dbReference type="InterPro" id="IPR003165">
    <property type="entry name" value="Piwi"/>
</dbReference>
<feature type="region of interest" description="Disordered" evidence="8">
    <location>
        <begin position="113"/>
        <end position="141"/>
    </location>
</feature>
<evidence type="ECO:0000256" key="4">
    <source>
        <dbReference type="ARBA" id="ARBA00022782"/>
    </source>
</evidence>
<reference evidence="11" key="1">
    <citation type="submission" date="2021-04" db="EMBL/GenBank/DDBJ databases">
        <authorList>
            <person name="Chebbi M.A.C M."/>
        </authorList>
    </citation>
    <scope>NUCLEOTIDE SEQUENCE</scope>
</reference>
<evidence type="ECO:0000259" key="9">
    <source>
        <dbReference type="PROSITE" id="PS50821"/>
    </source>
</evidence>
<feature type="compositionally biased region" description="Basic and acidic residues" evidence="8">
    <location>
        <begin position="50"/>
        <end position="59"/>
    </location>
</feature>
<dbReference type="OrthoDB" id="445936at2759"/>
<dbReference type="Pfam" id="PF02171">
    <property type="entry name" value="Piwi"/>
    <property type="match status" value="1"/>
</dbReference>
<feature type="domain" description="PAZ" evidence="9">
    <location>
        <begin position="337"/>
        <end position="450"/>
    </location>
</feature>
<dbReference type="CDD" id="cd04658">
    <property type="entry name" value="Piwi_piwi-like_Euk"/>
    <property type="match status" value="1"/>
</dbReference>
<dbReference type="PANTHER" id="PTHR22891">
    <property type="entry name" value="EUKARYOTIC TRANSLATION INITIATION FACTOR 2C"/>
    <property type="match status" value="1"/>
</dbReference>
<feature type="domain" description="Piwi" evidence="10">
    <location>
        <begin position="615"/>
        <end position="909"/>
    </location>
</feature>
<feature type="compositionally biased region" description="Low complexity" evidence="8">
    <location>
        <begin position="80"/>
        <end position="97"/>
    </location>
</feature>
<comment type="subcellular location">
    <subcellularLocation>
        <location evidence="1">Cytoplasm</location>
    </subcellularLocation>
</comment>
<organism evidence="11 12">
    <name type="scientific">Cotesia congregata</name>
    <name type="common">Parasitoid wasp</name>
    <name type="synonym">Apanteles congregatus</name>
    <dbReference type="NCBI Taxonomy" id="51543"/>
    <lineage>
        <taxon>Eukaryota</taxon>
        <taxon>Metazoa</taxon>
        <taxon>Ecdysozoa</taxon>
        <taxon>Arthropoda</taxon>
        <taxon>Hexapoda</taxon>
        <taxon>Insecta</taxon>
        <taxon>Pterygota</taxon>
        <taxon>Neoptera</taxon>
        <taxon>Endopterygota</taxon>
        <taxon>Hymenoptera</taxon>
        <taxon>Apocrita</taxon>
        <taxon>Ichneumonoidea</taxon>
        <taxon>Braconidae</taxon>
        <taxon>Microgastrinae</taxon>
        <taxon>Cotesia</taxon>
    </lineage>
</organism>
<dbReference type="SUPFAM" id="SSF53098">
    <property type="entry name" value="Ribonuclease H-like"/>
    <property type="match status" value="1"/>
</dbReference>
<dbReference type="Gene3D" id="2.170.260.10">
    <property type="entry name" value="paz domain"/>
    <property type="match status" value="1"/>
</dbReference>
<dbReference type="InterPro" id="IPR036085">
    <property type="entry name" value="PAZ_dom_sf"/>
</dbReference>
<dbReference type="PROSITE" id="PS50821">
    <property type="entry name" value="PAZ"/>
    <property type="match status" value="1"/>
</dbReference>
<dbReference type="GO" id="GO:0003723">
    <property type="term" value="F:RNA binding"/>
    <property type="evidence" value="ECO:0007669"/>
    <property type="project" value="UniProtKB-KW"/>
</dbReference>
<dbReference type="Gene3D" id="3.30.420.10">
    <property type="entry name" value="Ribonuclease H-like superfamily/Ribonuclease H"/>
    <property type="match status" value="1"/>
</dbReference>
<dbReference type="InterPro" id="IPR003100">
    <property type="entry name" value="PAZ_dom"/>
</dbReference>
<feature type="compositionally biased region" description="Pro residues" evidence="8">
    <location>
        <begin position="34"/>
        <end position="47"/>
    </location>
</feature>
<dbReference type="Gene3D" id="3.40.50.2300">
    <property type="match status" value="1"/>
</dbReference>
<keyword evidence="5" id="KW-0694">RNA-binding</keyword>
<dbReference type="SUPFAM" id="SSF101690">
    <property type="entry name" value="PAZ domain"/>
    <property type="match status" value="1"/>
</dbReference>
<keyword evidence="4" id="KW-0221">Differentiation</keyword>
<protein>
    <submittedName>
        <fullName evidence="11">Similar to AGO3: Piwi-like protein Ago3 (Bombyx mori)</fullName>
    </submittedName>
</protein>
<comment type="similarity">
    <text evidence="7">Belongs to the argonaute family. Piwi subfamily.</text>
</comment>
<feature type="region of interest" description="Disordered" evidence="8">
    <location>
        <begin position="149"/>
        <end position="168"/>
    </location>
</feature>
<keyword evidence="2" id="KW-0217">Developmental protein</keyword>
<dbReference type="EMBL" id="CAJNRD030001120">
    <property type="protein sequence ID" value="CAG5092262.1"/>
    <property type="molecule type" value="Genomic_DNA"/>
</dbReference>
<evidence type="ECO:0000256" key="1">
    <source>
        <dbReference type="ARBA" id="ARBA00004496"/>
    </source>
</evidence>
<sequence length="923" mass="102847">MADPGRGRGGAGRGAALLALLKKAPEPEVGESAPTPPVAEAPQPPVAHQPEPRAAEPAKGRGRASLMDIARQMSSAPGETSTSSLPTPLSVSTSAPLAGRGAGRATLLSLAQKISPPGEPSKPPPAAARSEPRSVGPGGDAQIEASVAGLSLDSSSSRGPIIRQGSDGTPIDIMSNYINIKIDPSKGIHRYECKFHPETDSPRLRNAMLNQHLEFLGKTKVFDGVILFLPHKLEQERTELESVRRDGTKVTVTIIYQRQQRADCAESIQFFNILLNRILRMLNMICINRNYFNPRAAHKIEQHRMELWPGYVTAIEEMEGGLKLNIDASHRVMRTDTVRDFIQDIYKTTHDRGNFKETIFKEICGMTILTRYNNATYRIDDILWDKNPTLQFDYKGTPTTIAAYFKSHWNIEIKDLQQPLILHRAKKKISQGGTREEEVLLVPEICYLTGLTDKVRNNFRIMKDLAQVTQVQPTERRGVIRKFIQTVNDEPAAKQLLLDWGLCLSDDIVRLKGRVLPAEKIYFGNAKEFTVTEKADWGAMATRNQVLSPASLQKFCIVYVQKDERVINEFAKILKNVCGTMAIKCGEPVKIPLKNDSAQSYITEIRKMINPSLDMVIAVTPSNRNDRYAAIKKLCCVESPVKSQVIVTKTISQDNKIKSVTEKIALQMNCKLGGALWALKIPMNDIMVVGIDVYHPAAGSASKASVAGFVASLNQNLTQWYSKAYFQRPGQEYVDVLRACFVSALTAYRKARGEYPNRIVVYRDGVGDGQLSTVAGYEVEQLSKTFGMVDASYSPKLTVVIVQKRINTRVMALRGQRLDNPPPGTIVDSEVTRRNWYDFFLVPQTARQGTVTPTHYVVLRDDAEFKTDYIQRLTYKMCHLYYNWPGTIRVPAPCQYAHKLANLVGQSIGSEPSECLAESLYYL</sequence>
<evidence type="ECO:0000256" key="7">
    <source>
        <dbReference type="ARBA" id="ARBA00038291"/>
    </source>
</evidence>
<dbReference type="FunFam" id="3.30.420.10:FF:000014">
    <property type="entry name" value="Piwi-like RNA-mediated gene silencing 1"/>
    <property type="match status" value="1"/>
</dbReference>
<gene>
    <name evidence="11" type="ORF">HICCMSTLAB_LOCUS6005</name>
</gene>
<evidence type="ECO:0000313" key="11">
    <source>
        <dbReference type="EMBL" id="CAG5092262.1"/>
    </source>
</evidence>
<dbReference type="InterPro" id="IPR036397">
    <property type="entry name" value="RNaseH_sf"/>
</dbReference>
<evidence type="ECO:0000256" key="5">
    <source>
        <dbReference type="ARBA" id="ARBA00022884"/>
    </source>
</evidence>
<dbReference type="InterPro" id="IPR012337">
    <property type="entry name" value="RNaseH-like_sf"/>
</dbReference>
<proteinExistence type="inferred from homology"/>
<dbReference type="AlphaFoldDB" id="A0A8J2MRV3"/>
<accession>A0A8J2MRV3</accession>
<keyword evidence="6" id="KW-0943">RNA-mediated gene silencing</keyword>
<feature type="region of interest" description="Disordered" evidence="8">
    <location>
        <begin position="1"/>
        <end position="99"/>
    </location>
</feature>
<name>A0A8J2MRV3_COTCN</name>
<evidence type="ECO:0000256" key="3">
    <source>
        <dbReference type="ARBA" id="ARBA00022490"/>
    </source>
</evidence>
<dbReference type="Pfam" id="PF02170">
    <property type="entry name" value="PAZ"/>
    <property type="match status" value="1"/>
</dbReference>
<keyword evidence="3" id="KW-0963">Cytoplasm</keyword>
<feature type="compositionally biased region" description="Pro residues" evidence="8">
    <location>
        <begin position="117"/>
        <end position="126"/>
    </location>
</feature>
<evidence type="ECO:0000256" key="6">
    <source>
        <dbReference type="ARBA" id="ARBA00023158"/>
    </source>
</evidence>
<dbReference type="SMART" id="SM00950">
    <property type="entry name" value="Piwi"/>
    <property type="match status" value="1"/>
</dbReference>
<keyword evidence="12" id="KW-1185">Reference proteome</keyword>
<dbReference type="GO" id="GO:0140965">
    <property type="term" value="P:secondary piRNA processing"/>
    <property type="evidence" value="ECO:0007669"/>
    <property type="project" value="UniProtKB-ARBA"/>
</dbReference>
<dbReference type="GO" id="GO:0005737">
    <property type="term" value="C:cytoplasm"/>
    <property type="evidence" value="ECO:0007669"/>
    <property type="project" value="UniProtKB-SubCell"/>
</dbReference>
<dbReference type="FunFam" id="2.170.260.10:FF:000003">
    <property type="entry name" value="Piwi-like RNA-mediated gene silencing 2"/>
    <property type="match status" value="1"/>
</dbReference>
<evidence type="ECO:0000256" key="8">
    <source>
        <dbReference type="SAM" id="MobiDB-lite"/>
    </source>
</evidence>
<evidence type="ECO:0000256" key="2">
    <source>
        <dbReference type="ARBA" id="ARBA00022473"/>
    </source>
</evidence>
<dbReference type="Proteomes" id="UP000786811">
    <property type="component" value="Unassembled WGS sequence"/>
</dbReference>
<evidence type="ECO:0000259" key="10">
    <source>
        <dbReference type="PROSITE" id="PS50822"/>
    </source>
</evidence>
<dbReference type="SMART" id="SM00949">
    <property type="entry name" value="PAZ"/>
    <property type="match status" value="1"/>
</dbReference>
<dbReference type="CDD" id="cd02845">
    <property type="entry name" value="PAZ_piwi_like"/>
    <property type="match status" value="1"/>
</dbReference>
<comment type="caution">
    <text evidence="11">The sequence shown here is derived from an EMBL/GenBank/DDBJ whole genome shotgun (WGS) entry which is preliminary data.</text>
</comment>